<keyword evidence="3" id="KW-0808">Transferase</keyword>
<protein>
    <recommendedName>
        <fullName evidence="2">triphosphoribosyl-dephospho-CoA synthase</fullName>
        <ecNumber evidence="2">2.4.2.52</ecNumber>
    </recommendedName>
</protein>
<evidence type="ECO:0000256" key="1">
    <source>
        <dbReference type="ARBA" id="ARBA00001210"/>
    </source>
</evidence>
<dbReference type="PANTHER" id="PTHR30201">
    <property type="entry name" value="TRIPHOSPHORIBOSYL-DEPHOSPHO-COA SYNTHASE"/>
    <property type="match status" value="1"/>
</dbReference>
<organism evidence="6 7">
    <name type="scientific">Propionispira arboris</name>
    <dbReference type="NCBI Taxonomy" id="84035"/>
    <lineage>
        <taxon>Bacteria</taxon>
        <taxon>Bacillati</taxon>
        <taxon>Bacillota</taxon>
        <taxon>Negativicutes</taxon>
        <taxon>Selenomonadales</taxon>
        <taxon>Selenomonadaceae</taxon>
        <taxon>Propionispira</taxon>
    </lineage>
</organism>
<comment type="catalytic activity">
    <reaction evidence="1">
        <text>3'-dephospho-CoA + ATP = 2'-(5''-triphospho-alpha-D-ribosyl)-3'-dephospho-CoA + adenine</text>
        <dbReference type="Rhea" id="RHEA:15117"/>
        <dbReference type="ChEBI" id="CHEBI:16708"/>
        <dbReference type="ChEBI" id="CHEBI:30616"/>
        <dbReference type="ChEBI" id="CHEBI:57328"/>
        <dbReference type="ChEBI" id="CHEBI:61378"/>
        <dbReference type="EC" id="2.4.2.52"/>
    </reaction>
</comment>
<evidence type="ECO:0000256" key="3">
    <source>
        <dbReference type="ARBA" id="ARBA00022679"/>
    </source>
</evidence>
<dbReference type="RefSeq" id="WP_091833582.1">
    <property type="nucleotide sequence ID" value="NZ_FNZK01000017.1"/>
</dbReference>
<keyword evidence="5" id="KW-0067">ATP-binding</keyword>
<keyword evidence="4" id="KW-0547">Nucleotide-binding</keyword>
<evidence type="ECO:0000256" key="4">
    <source>
        <dbReference type="ARBA" id="ARBA00022741"/>
    </source>
</evidence>
<dbReference type="AlphaFoldDB" id="A0A1H7BND2"/>
<dbReference type="EMBL" id="FNZK01000017">
    <property type="protein sequence ID" value="SEJ79099.1"/>
    <property type="molecule type" value="Genomic_DNA"/>
</dbReference>
<dbReference type="EC" id="2.4.2.52" evidence="2"/>
<proteinExistence type="predicted"/>
<evidence type="ECO:0000256" key="2">
    <source>
        <dbReference type="ARBA" id="ARBA00012074"/>
    </source>
</evidence>
<dbReference type="GO" id="GO:0051191">
    <property type="term" value="P:prosthetic group biosynthetic process"/>
    <property type="evidence" value="ECO:0007669"/>
    <property type="project" value="TreeGrafter"/>
</dbReference>
<name>A0A1H7BND2_9FIRM</name>
<dbReference type="Gene3D" id="1.10.4200.10">
    <property type="entry name" value="Triphosphoribosyl-dephospho-CoA protein"/>
    <property type="match status" value="1"/>
</dbReference>
<evidence type="ECO:0000313" key="7">
    <source>
        <dbReference type="Proteomes" id="UP000199662"/>
    </source>
</evidence>
<dbReference type="Proteomes" id="UP000199662">
    <property type="component" value="Unassembled WGS sequence"/>
</dbReference>
<dbReference type="GO" id="GO:0005524">
    <property type="term" value="F:ATP binding"/>
    <property type="evidence" value="ECO:0007669"/>
    <property type="project" value="UniProtKB-KW"/>
</dbReference>
<keyword evidence="7" id="KW-1185">Reference proteome</keyword>
<dbReference type="Pfam" id="PF01874">
    <property type="entry name" value="CitG"/>
    <property type="match status" value="1"/>
</dbReference>
<accession>A0A1H7BND2</accession>
<dbReference type="STRING" id="84035.SAMN05660742_11737"/>
<dbReference type="GO" id="GO:0046917">
    <property type="term" value="F:triphosphoribosyl-dephospho-CoA synthase activity"/>
    <property type="evidence" value="ECO:0007669"/>
    <property type="project" value="UniProtKB-EC"/>
</dbReference>
<sequence length="290" mass="31891">MNSLMQLSEYLSQAILLEVSAYPKPGLVTRCANGSHKDMSLITFMMSSVIVSKTFYQLFDIGRDFAKDEKALFEQVRIWGQGAEQRLLASTKGVNTQRGILFAGGILSAAGGFLADASPAKVSVRKLCNTVKKMTAGLVYKELKCLNKNNNLTAGEQLFKKYKITGIRGEVEQGFPSVRHLGLPALYDAFSRGACINDALVQVLLSLMTVVEDSNIVWRTNFKELKNVQEKAQEILLKGGVFSEAGCRELKVLDEYCIQKRISPGGTADLLSITVALFLFENGTFPVMII</sequence>
<dbReference type="PANTHER" id="PTHR30201:SF2">
    <property type="entry name" value="2-(5''-TRIPHOSPHORIBOSYL)-3'-DEPHOSPHOCOENZYME-A SYNTHASE"/>
    <property type="match status" value="1"/>
</dbReference>
<evidence type="ECO:0000256" key="5">
    <source>
        <dbReference type="ARBA" id="ARBA00022840"/>
    </source>
</evidence>
<dbReference type="InterPro" id="IPR002736">
    <property type="entry name" value="CitG"/>
</dbReference>
<evidence type="ECO:0000313" key="6">
    <source>
        <dbReference type="EMBL" id="SEJ79099.1"/>
    </source>
</evidence>
<gene>
    <name evidence="6" type="ORF">SAMN05660742_11737</name>
</gene>
<reference evidence="6 7" key="1">
    <citation type="submission" date="2016-10" db="EMBL/GenBank/DDBJ databases">
        <authorList>
            <person name="de Groot N.N."/>
        </authorList>
    </citation>
    <scope>NUCLEOTIDE SEQUENCE [LARGE SCALE GENOMIC DNA]</scope>
    <source>
        <strain evidence="6 7">DSM 2179</strain>
    </source>
</reference>